<accession>A0ACA9QB88</accession>
<gene>
    <name evidence="1" type="ORF">RPERSI_LOCUS13184</name>
</gene>
<keyword evidence="2" id="KW-1185">Reference proteome</keyword>
<evidence type="ECO:0000313" key="2">
    <source>
        <dbReference type="Proteomes" id="UP000789920"/>
    </source>
</evidence>
<dbReference type="EMBL" id="CAJVQC010028981">
    <property type="protein sequence ID" value="CAG8741300.1"/>
    <property type="molecule type" value="Genomic_DNA"/>
</dbReference>
<protein>
    <submittedName>
        <fullName evidence="1">20809_t:CDS:1</fullName>
    </submittedName>
</protein>
<proteinExistence type="predicted"/>
<sequence length="165" mass="18854">DKFSGSLTSLKNCRNLEALYLTGQTEIDKSDKEKVAAESLKSLPIAKLTVFECEGTEFHQIIKSFDFGEVFQELIKAKKSDKQKNNEIVKLRNELEEFYTERISKNEEIKKVISEQMSLIEKRDIEIATLKDVFKNTKPAQNSKLLIFLAVINWLIALILAVNAV</sequence>
<name>A0ACA9QB88_9GLOM</name>
<comment type="caution">
    <text evidence="1">The sequence shown here is derived from an EMBL/GenBank/DDBJ whole genome shotgun (WGS) entry which is preliminary data.</text>
</comment>
<feature type="non-terminal residue" evidence="1">
    <location>
        <position position="1"/>
    </location>
</feature>
<reference evidence="1" key="1">
    <citation type="submission" date="2021-06" db="EMBL/GenBank/DDBJ databases">
        <authorList>
            <person name="Kallberg Y."/>
            <person name="Tangrot J."/>
            <person name="Rosling A."/>
        </authorList>
    </citation>
    <scope>NUCLEOTIDE SEQUENCE</scope>
    <source>
        <strain evidence="1">MA461A</strain>
    </source>
</reference>
<organism evidence="1 2">
    <name type="scientific">Racocetra persica</name>
    <dbReference type="NCBI Taxonomy" id="160502"/>
    <lineage>
        <taxon>Eukaryota</taxon>
        <taxon>Fungi</taxon>
        <taxon>Fungi incertae sedis</taxon>
        <taxon>Mucoromycota</taxon>
        <taxon>Glomeromycotina</taxon>
        <taxon>Glomeromycetes</taxon>
        <taxon>Diversisporales</taxon>
        <taxon>Gigasporaceae</taxon>
        <taxon>Racocetra</taxon>
    </lineage>
</organism>
<dbReference type="Proteomes" id="UP000789920">
    <property type="component" value="Unassembled WGS sequence"/>
</dbReference>
<evidence type="ECO:0000313" key="1">
    <source>
        <dbReference type="EMBL" id="CAG8741300.1"/>
    </source>
</evidence>